<feature type="signal peptide" evidence="13">
    <location>
        <begin position="1"/>
        <end position="28"/>
    </location>
</feature>
<keyword evidence="17" id="KW-1185">Reference proteome</keyword>
<dbReference type="InterPro" id="IPR039426">
    <property type="entry name" value="TonB-dep_rcpt-like"/>
</dbReference>
<feature type="chain" id="PRO_5036734675" evidence="13">
    <location>
        <begin position="29"/>
        <end position="784"/>
    </location>
</feature>
<keyword evidence="9 11" id="KW-0472">Membrane</keyword>
<keyword evidence="4" id="KW-0410">Iron transport</keyword>
<dbReference type="GO" id="GO:0006826">
    <property type="term" value="P:iron ion transport"/>
    <property type="evidence" value="ECO:0007669"/>
    <property type="project" value="UniProtKB-KW"/>
</dbReference>
<dbReference type="Pfam" id="PF00593">
    <property type="entry name" value="TonB_dep_Rec_b-barrel"/>
    <property type="match status" value="1"/>
</dbReference>
<evidence type="ECO:0000256" key="11">
    <source>
        <dbReference type="PROSITE-ProRule" id="PRU01360"/>
    </source>
</evidence>
<reference evidence="16" key="1">
    <citation type="journal article" date="2014" name="Int. J. Syst. Evol. Microbiol.">
        <title>Complete genome sequence of Corynebacterium casei LMG S-19264T (=DSM 44701T), isolated from a smear-ripened cheese.</title>
        <authorList>
            <consortium name="US DOE Joint Genome Institute (JGI-PGF)"/>
            <person name="Walter F."/>
            <person name="Albersmeier A."/>
            <person name="Kalinowski J."/>
            <person name="Ruckert C."/>
        </authorList>
    </citation>
    <scope>NUCLEOTIDE SEQUENCE</scope>
    <source>
        <strain evidence="16">CGMCC 1.15360</strain>
    </source>
</reference>
<evidence type="ECO:0000256" key="6">
    <source>
        <dbReference type="ARBA" id="ARBA00023004"/>
    </source>
</evidence>
<evidence type="ECO:0000313" key="16">
    <source>
        <dbReference type="EMBL" id="GGD74866.1"/>
    </source>
</evidence>
<dbReference type="InterPro" id="IPR036942">
    <property type="entry name" value="Beta-barrel_TonB_sf"/>
</dbReference>
<dbReference type="InterPro" id="IPR000531">
    <property type="entry name" value="Beta-barrel_TonB"/>
</dbReference>
<gene>
    <name evidence="16" type="ORF">GCM10010990_25640</name>
</gene>
<keyword evidence="3 11" id="KW-1134">Transmembrane beta strand</keyword>
<dbReference type="PANTHER" id="PTHR32552:SF81">
    <property type="entry name" value="TONB-DEPENDENT OUTER MEMBRANE RECEPTOR"/>
    <property type="match status" value="1"/>
</dbReference>
<evidence type="ECO:0000256" key="4">
    <source>
        <dbReference type="ARBA" id="ARBA00022496"/>
    </source>
</evidence>
<dbReference type="PROSITE" id="PS52016">
    <property type="entry name" value="TONB_DEPENDENT_REC_3"/>
    <property type="match status" value="1"/>
</dbReference>
<evidence type="ECO:0000259" key="14">
    <source>
        <dbReference type="Pfam" id="PF00593"/>
    </source>
</evidence>
<keyword evidence="13" id="KW-0732">Signal</keyword>
<comment type="caution">
    <text evidence="16">The sequence shown here is derived from an EMBL/GenBank/DDBJ whole genome shotgun (WGS) entry which is preliminary data.</text>
</comment>
<dbReference type="AlphaFoldDB" id="A0A917DWB6"/>
<dbReference type="Pfam" id="PF07715">
    <property type="entry name" value="Plug"/>
    <property type="match status" value="1"/>
</dbReference>
<evidence type="ECO:0000256" key="2">
    <source>
        <dbReference type="ARBA" id="ARBA00022448"/>
    </source>
</evidence>
<evidence type="ECO:0000256" key="5">
    <source>
        <dbReference type="ARBA" id="ARBA00022692"/>
    </source>
</evidence>
<organism evidence="16 17">
    <name type="scientific">Croceicoccus mobilis</name>
    <dbReference type="NCBI Taxonomy" id="1703339"/>
    <lineage>
        <taxon>Bacteria</taxon>
        <taxon>Pseudomonadati</taxon>
        <taxon>Pseudomonadota</taxon>
        <taxon>Alphaproteobacteria</taxon>
        <taxon>Sphingomonadales</taxon>
        <taxon>Erythrobacteraceae</taxon>
        <taxon>Croceicoccus</taxon>
    </lineage>
</organism>
<dbReference type="SUPFAM" id="SSF56935">
    <property type="entry name" value="Porins"/>
    <property type="match status" value="1"/>
</dbReference>
<evidence type="ECO:0000313" key="17">
    <source>
        <dbReference type="Proteomes" id="UP000612349"/>
    </source>
</evidence>
<evidence type="ECO:0000256" key="1">
    <source>
        <dbReference type="ARBA" id="ARBA00004571"/>
    </source>
</evidence>
<keyword evidence="7" id="KW-0406">Ion transport</keyword>
<accession>A0A917DWB6</accession>
<evidence type="ECO:0000256" key="10">
    <source>
        <dbReference type="ARBA" id="ARBA00023237"/>
    </source>
</evidence>
<keyword evidence="6" id="KW-0408">Iron</keyword>
<dbReference type="RefSeq" id="WP_066769768.1">
    <property type="nucleotide sequence ID" value="NZ_BMIP01000006.1"/>
</dbReference>
<proteinExistence type="inferred from homology"/>
<keyword evidence="10 11" id="KW-0998">Cell outer membrane</keyword>
<comment type="subcellular location">
    <subcellularLocation>
        <location evidence="1 11">Cell outer membrane</location>
        <topology evidence="1 11">Multi-pass membrane protein</topology>
    </subcellularLocation>
</comment>
<evidence type="ECO:0000256" key="7">
    <source>
        <dbReference type="ARBA" id="ARBA00023065"/>
    </source>
</evidence>
<protein>
    <submittedName>
        <fullName evidence="16">TonB-dependent receptor</fullName>
    </submittedName>
</protein>
<evidence type="ECO:0000256" key="9">
    <source>
        <dbReference type="ARBA" id="ARBA00023136"/>
    </source>
</evidence>
<reference evidence="16" key="2">
    <citation type="submission" date="2020-09" db="EMBL/GenBank/DDBJ databases">
        <authorList>
            <person name="Sun Q."/>
            <person name="Zhou Y."/>
        </authorList>
    </citation>
    <scope>NUCLEOTIDE SEQUENCE</scope>
    <source>
        <strain evidence="16">CGMCC 1.15360</strain>
    </source>
</reference>
<dbReference type="InterPro" id="IPR012910">
    <property type="entry name" value="Plug_dom"/>
</dbReference>
<dbReference type="GO" id="GO:0009279">
    <property type="term" value="C:cell outer membrane"/>
    <property type="evidence" value="ECO:0007669"/>
    <property type="project" value="UniProtKB-SubCell"/>
</dbReference>
<keyword evidence="16" id="KW-0675">Receptor</keyword>
<sequence length="784" mass="83985">MRGQGHGIRAFAIGTSLAVIAIAGQAQAQDQPVANDADGLESTPDDASQIGTEIIVTARKKSENLRDVPAVIEVLSSQELADKNIARLTDLVALAPSFTLSLAANQPLTFLRGFGSAGNPSFEQSVGKFVDNVSFARDFQARIPVYDIERIEVLKGPQVLLYGNSATAGAISMVTRKPGRDLAADLSVSYEFNNNEVMVQGGVTAPLGDDASLRVAGFYQDLDRGWIYNAGNGRWEPTFHNWGLRGSLRLAPSGSVTINLKAEVDRVRDKGSTSQPITQSVVPIRQMPDVVLDDRRNVNYNVAPFFIEEYAALNAEIYQGDVVFDLGGAELVSTTAYTVNHQGSASSNGSNAPTVIPTFDQRYDQFSQELRLSGEAGMVRYLVGGYFQSDSYDFYSFQPLDLAAYSLPVAPFTRVSTANQDSRSYSLFGELTIQLDPSLSVSAGGRYSILRRTTDQAALAANFFGGITFDTPLSAGVSQINPSLNGLYTGVLGGIPHSFSDIKTREEHFQPQVIVQYRTPDDTMLYAKFVQGDKAGGVDVFYHGSVARGANPQDAQFRPEQATSFEAGIKGRVADNRLSYAFNLFSTTFKDLQTGVFVGTSIFTTNAGKARTRGAELDLAWTPDDAWRVTGTGTYLDAEYLDYPGATCTVGGTLAGTCSAALGGQDLSGHPTPFASKFTGTLGVEHAGEIGDLTTKAGVSVVYRSRYNTSLNDDPLGDQKGYASIDAHADLGFAGGRVTASLFGRNLGNVLYKEYGTATPLVPGSFLAFVGRGRQIGIRLSASY</sequence>
<evidence type="ECO:0000256" key="3">
    <source>
        <dbReference type="ARBA" id="ARBA00022452"/>
    </source>
</evidence>
<dbReference type="PANTHER" id="PTHR32552">
    <property type="entry name" value="FERRICHROME IRON RECEPTOR-RELATED"/>
    <property type="match status" value="1"/>
</dbReference>
<evidence type="ECO:0000259" key="15">
    <source>
        <dbReference type="Pfam" id="PF07715"/>
    </source>
</evidence>
<evidence type="ECO:0000256" key="12">
    <source>
        <dbReference type="RuleBase" id="RU003357"/>
    </source>
</evidence>
<keyword evidence="8 12" id="KW-0798">TonB box</keyword>
<feature type="domain" description="TonB-dependent receptor-like beta-barrel" evidence="14">
    <location>
        <begin position="305"/>
        <end position="747"/>
    </location>
</feature>
<dbReference type="Proteomes" id="UP000612349">
    <property type="component" value="Unassembled WGS sequence"/>
</dbReference>
<dbReference type="OrthoDB" id="7618183at2"/>
<evidence type="ECO:0000256" key="8">
    <source>
        <dbReference type="ARBA" id="ARBA00023077"/>
    </source>
</evidence>
<name>A0A917DWB6_9SPHN</name>
<evidence type="ECO:0000256" key="13">
    <source>
        <dbReference type="SAM" id="SignalP"/>
    </source>
</evidence>
<feature type="domain" description="TonB-dependent receptor plug" evidence="15">
    <location>
        <begin position="65"/>
        <end position="170"/>
    </location>
</feature>
<dbReference type="EMBL" id="BMIP01000006">
    <property type="protein sequence ID" value="GGD74866.1"/>
    <property type="molecule type" value="Genomic_DNA"/>
</dbReference>
<keyword evidence="2 11" id="KW-0813">Transport</keyword>
<comment type="similarity">
    <text evidence="11 12">Belongs to the TonB-dependent receptor family.</text>
</comment>
<keyword evidence="5 11" id="KW-0812">Transmembrane</keyword>
<dbReference type="Gene3D" id="2.40.170.20">
    <property type="entry name" value="TonB-dependent receptor, beta-barrel domain"/>
    <property type="match status" value="1"/>
</dbReference>